<dbReference type="EC" id="1.14.13.-" evidence="7"/>
<gene>
    <name evidence="7" type="ORF">RND61_20845</name>
</gene>
<dbReference type="InterPro" id="IPR050775">
    <property type="entry name" value="FAD-binding_Monooxygenases"/>
</dbReference>
<comment type="caution">
    <text evidence="7">The sequence shown here is derived from an EMBL/GenBank/DDBJ whole genome shotgun (WGS) entry which is preliminary data.</text>
</comment>
<comment type="cofactor">
    <cofactor evidence="1">
        <name>FAD</name>
        <dbReference type="ChEBI" id="CHEBI:57692"/>
    </cofactor>
</comment>
<keyword evidence="4" id="KW-0274">FAD</keyword>
<keyword evidence="5" id="KW-0521">NADP</keyword>
<proteinExistence type="inferred from homology"/>
<comment type="similarity">
    <text evidence="2">Belongs to the FAD-binding monooxygenase family.</text>
</comment>
<dbReference type="GO" id="GO:0016491">
    <property type="term" value="F:oxidoreductase activity"/>
    <property type="evidence" value="ECO:0007669"/>
    <property type="project" value="UniProtKB-KW"/>
</dbReference>
<sequence length="606" mass="67349">MQSEESPFMSRPDVPMLLAKNAAERAKRLRPDGNDQYVQLSGEHAHMNEDPFTDRTEREPHRDHVTFAFIGGGFAGLMTGAHLKTAGVTDIRIVESGGDFGGTWYWNRYPGVQCDVASLVYLPLLEETGYVPSEWYAHGPEIFEHCQRIGKQYGLYENALFHTRVTGLEWDETTRLWTVRTDRGDEFTAQFVSWGLGHLSVPKLPGIPGIETFAGHAFHASRWDYAYTGDPDGGPLDKLRDKRVAIIGTGATAVQSVPHLATACQELFVFQRTPSVVDVRDNRPIDPEWFAGMATPGWQQRWLDNYAANMASAEQPAEDLINDGWTALARMWREAEGASSPAPDASEEISAEVYADLEKMRTIHARVDDTVKDPRTAALLKPWYHLPCKRITFHDEYLDAFNVPTVHLVDTDGKGVERITPRGVVVDGTEYPVDCIVYASGFEVGTAPTRRAGFDPAGRGGKRLSEHWADGMRTMHGIHVHGFPNAFLVQQFTGGVRFSNLSHNLSEAAKTVAAVVAHAVSEGVDVVEVTREAEDSWMEQVGVDPEWRDFLATGCTPGYINNEGTDLGAHHLFDEFAGADGPGFFRLLQQWRAARDFDGLKFDRAE</sequence>
<evidence type="ECO:0000256" key="1">
    <source>
        <dbReference type="ARBA" id="ARBA00001974"/>
    </source>
</evidence>
<keyword evidence="3" id="KW-0285">Flavoprotein</keyword>
<dbReference type="PANTHER" id="PTHR43098">
    <property type="entry name" value="L-ORNITHINE N(5)-MONOOXYGENASE-RELATED"/>
    <property type="match status" value="1"/>
</dbReference>
<evidence type="ECO:0000256" key="5">
    <source>
        <dbReference type="ARBA" id="ARBA00022857"/>
    </source>
</evidence>
<dbReference type="Pfam" id="PF13738">
    <property type="entry name" value="Pyr_redox_3"/>
    <property type="match status" value="1"/>
</dbReference>
<dbReference type="Proteomes" id="UP001250181">
    <property type="component" value="Unassembled WGS sequence"/>
</dbReference>
<evidence type="ECO:0000313" key="7">
    <source>
        <dbReference type="EMBL" id="MDT9684484.1"/>
    </source>
</evidence>
<dbReference type="Gene3D" id="3.50.50.60">
    <property type="entry name" value="FAD/NAD(P)-binding domain"/>
    <property type="match status" value="2"/>
</dbReference>
<accession>A0ABU3QPU3</accession>
<organism evidence="7 8">
    <name type="scientific">Streptomyces tamarix</name>
    <dbReference type="NCBI Taxonomy" id="3078565"/>
    <lineage>
        <taxon>Bacteria</taxon>
        <taxon>Bacillati</taxon>
        <taxon>Actinomycetota</taxon>
        <taxon>Actinomycetes</taxon>
        <taxon>Kitasatosporales</taxon>
        <taxon>Streptomycetaceae</taxon>
        <taxon>Streptomyces</taxon>
    </lineage>
</organism>
<evidence type="ECO:0000256" key="2">
    <source>
        <dbReference type="ARBA" id="ARBA00010139"/>
    </source>
</evidence>
<evidence type="ECO:0000256" key="4">
    <source>
        <dbReference type="ARBA" id="ARBA00022827"/>
    </source>
</evidence>
<dbReference type="SUPFAM" id="SSF51905">
    <property type="entry name" value="FAD/NAD(P)-binding domain"/>
    <property type="match status" value="1"/>
</dbReference>
<name>A0ABU3QPU3_9ACTN</name>
<keyword evidence="6 7" id="KW-0560">Oxidoreductase</keyword>
<reference evidence="7 8" key="1">
    <citation type="submission" date="2023-09" db="EMBL/GenBank/DDBJ databases">
        <title>Streptomyces sp. nov.: A antagonism against Alternaria gaisen Producing Streptochlin, Isolated from Tamarix root soil.</title>
        <authorList>
            <person name="Chen Y."/>
        </authorList>
    </citation>
    <scope>NUCLEOTIDE SEQUENCE [LARGE SCALE GENOMIC DNA]</scope>
    <source>
        <strain evidence="7 8">TRM76323</strain>
    </source>
</reference>
<evidence type="ECO:0000256" key="3">
    <source>
        <dbReference type="ARBA" id="ARBA00022630"/>
    </source>
</evidence>
<dbReference type="InterPro" id="IPR036188">
    <property type="entry name" value="FAD/NAD-bd_sf"/>
</dbReference>
<dbReference type="PANTHER" id="PTHR43098:SF2">
    <property type="entry name" value="FAD-BINDING MONOOXYGENASE AUSB-RELATED"/>
    <property type="match status" value="1"/>
</dbReference>
<evidence type="ECO:0000313" key="8">
    <source>
        <dbReference type="Proteomes" id="UP001250181"/>
    </source>
</evidence>
<evidence type="ECO:0000256" key="6">
    <source>
        <dbReference type="ARBA" id="ARBA00023002"/>
    </source>
</evidence>
<dbReference type="EMBL" id="JAWCTQ010000027">
    <property type="protein sequence ID" value="MDT9684484.1"/>
    <property type="molecule type" value="Genomic_DNA"/>
</dbReference>
<protein>
    <submittedName>
        <fullName evidence="7">NAD(P)/FAD-dependent oxidoreductase</fullName>
        <ecNumber evidence="7">1.14.13.-</ecNumber>
    </submittedName>
</protein>
<keyword evidence="8" id="KW-1185">Reference proteome</keyword>